<dbReference type="InterPro" id="IPR007563">
    <property type="entry name" value="DUF554"/>
</dbReference>
<feature type="transmembrane region" description="Helical" evidence="1">
    <location>
        <begin position="217"/>
        <end position="239"/>
    </location>
</feature>
<comment type="caution">
    <text evidence="2">The sequence shown here is derived from an EMBL/GenBank/DDBJ whole genome shotgun (WGS) entry which is preliminary data.</text>
</comment>
<gene>
    <name evidence="2" type="ORF">BXY41_105295</name>
</gene>
<keyword evidence="1" id="KW-1133">Transmembrane helix</keyword>
<dbReference type="Pfam" id="PF04474">
    <property type="entry name" value="DUF554"/>
    <property type="match status" value="1"/>
</dbReference>
<feature type="transmembrane region" description="Helical" evidence="1">
    <location>
        <begin position="59"/>
        <end position="83"/>
    </location>
</feature>
<dbReference type="Proteomes" id="UP000237749">
    <property type="component" value="Unassembled WGS sequence"/>
</dbReference>
<evidence type="ECO:0000256" key="1">
    <source>
        <dbReference type="SAM" id="Phobius"/>
    </source>
</evidence>
<evidence type="ECO:0000313" key="2">
    <source>
        <dbReference type="EMBL" id="PPK81073.1"/>
    </source>
</evidence>
<dbReference type="RefSeq" id="WP_104437048.1">
    <property type="nucleotide sequence ID" value="NZ_PTJA01000005.1"/>
</dbReference>
<feature type="transmembrane region" description="Helical" evidence="1">
    <location>
        <begin position="110"/>
        <end position="132"/>
    </location>
</feature>
<dbReference type="PANTHER" id="PTHR36111:SF2">
    <property type="entry name" value="INNER MEMBRANE PROTEIN"/>
    <property type="match status" value="1"/>
</dbReference>
<dbReference type="PANTHER" id="PTHR36111">
    <property type="entry name" value="INNER MEMBRANE PROTEIN-RELATED"/>
    <property type="match status" value="1"/>
</dbReference>
<sequence>MPIGVIVNSLAVLTGGAAGALLGNKIPGHLRDNLTLIFGVASMSMGIASIVKLTYLPAVVFAVIIGTAIGELIHLEWGITAAAQKVQAPISKMFSGKGTGLSQEEFMQRLVSIVVLFCASGTGIFGALQAGMTGDHTILFSKSILDFFTAGIFAASLGFITCTVCVPQFIVLLTLFLSASFIMPMTTKEMLNDFTACGGILMLATGLRISGIKSFPIANMLPAMVLVMPFSYFWSHVILRLL</sequence>
<feature type="transmembrane region" description="Helical" evidence="1">
    <location>
        <begin position="191"/>
        <end position="211"/>
    </location>
</feature>
<feature type="transmembrane region" description="Helical" evidence="1">
    <location>
        <begin position="6"/>
        <end position="22"/>
    </location>
</feature>
<keyword evidence="1" id="KW-0472">Membrane</keyword>
<dbReference type="OrthoDB" id="9797976at2"/>
<evidence type="ECO:0008006" key="4">
    <source>
        <dbReference type="Google" id="ProtNLM"/>
    </source>
</evidence>
<evidence type="ECO:0000313" key="3">
    <source>
        <dbReference type="Proteomes" id="UP000237749"/>
    </source>
</evidence>
<dbReference type="AlphaFoldDB" id="A0A2S6HTK4"/>
<organism evidence="2 3">
    <name type="scientific">Lacrimispora xylanisolvens</name>
    <dbReference type="NCBI Taxonomy" id="384636"/>
    <lineage>
        <taxon>Bacteria</taxon>
        <taxon>Bacillati</taxon>
        <taxon>Bacillota</taxon>
        <taxon>Clostridia</taxon>
        <taxon>Lachnospirales</taxon>
        <taxon>Lachnospiraceae</taxon>
        <taxon>Lacrimispora</taxon>
    </lineage>
</organism>
<accession>A0A2S6HTK4</accession>
<dbReference type="EMBL" id="PTJA01000005">
    <property type="protein sequence ID" value="PPK81073.1"/>
    <property type="molecule type" value="Genomic_DNA"/>
</dbReference>
<reference evidence="2 3" key="1">
    <citation type="submission" date="2018-02" db="EMBL/GenBank/DDBJ databases">
        <title>Genomic Encyclopedia of Archaeal and Bacterial Type Strains, Phase II (KMG-II): from individual species to whole genera.</title>
        <authorList>
            <person name="Goeker M."/>
        </authorList>
    </citation>
    <scope>NUCLEOTIDE SEQUENCE [LARGE SCALE GENOMIC DNA]</scope>
    <source>
        <strain evidence="2 3">DSM 3808</strain>
    </source>
</reference>
<proteinExistence type="predicted"/>
<feature type="transmembrane region" description="Helical" evidence="1">
    <location>
        <begin position="152"/>
        <end position="179"/>
    </location>
</feature>
<protein>
    <recommendedName>
        <fullName evidence="4">Membrane protein YdfK</fullName>
    </recommendedName>
</protein>
<keyword evidence="3" id="KW-1185">Reference proteome</keyword>
<keyword evidence="1" id="KW-0812">Transmembrane</keyword>
<name>A0A2S6HTK4_9FIRM</name>